<evidence type="ECO:0000256" key="1">
    <source>
        <dbReference type="SAM" id="MobiDB-lite"/>
    </source>
</evidence>
<dbReference type="AlphaFoldDB" id="A0AAV4ECN9"/>
<feature type="region of interest" description="Disordered" evidence="1">
    <location>
        <begin position="113"/>
        <end position="150"/>
    </location>
</feature>
<dbReference type="Pfam" id="PF09772">
    <property type="entry name" value="Tmem26"/>
    <property type="match status" value="1"/>
</dbReference>
<feature type="non-terminal residue" evidence="3">
    <location>
        <position position="150"/>
    </location>
</feature>
<feature type="compositionally biased region" description="Basic and acidic residues" evidence="1">
    <location>
        <begin position="1"/>
        <end position="15"/>
    </location>
</feature>
<feature type="transmembrane region" description="Helical" evidence="2">
    <location>
        <begin position="90"/>
        <end position="107"/>
    </location>
</feature>
<name>A0AAV4ECN9_9GAST</name>
<dbReference type="Proteomes" id="UP000762676">
    <property type="component" value="Unassembled WGS sequence"/>
</dbReference>
<feature type="transmembrane region" description="Helical" evidence="2">
    <location>
        <begin position="66"/>
        <end position="84"/>
    </location>
</feature>
<feature type="region of interest" description="Disordered" evidence="1">
    <location>
        <begin position="1"/>
        <end position="33"/>
    </location>
</feature>
<keyword evidence="2 3" id="KW-0812">Transmembrane</keyword>
<organism evidence="3 4">
    <name type="scientific">Elysia marginata</name>
    <dbReference type="NCBI Taxonomy" id="1093978"/>
    <lineage>
        <taxon>Eukaryota</taxon>
        <taxon>Metazoa</taxon>
        <taxon>Spiralia</taxon>
        <taxon>Lophotrochozoa</taxon>
        <taxon>Mollusca</taxon>
        <taxon>Gastropoda</taxon>
        <taxon>Heterobranchia</taxon>
        <taxon>Euthyneura</taxon>
        <taxon>Panpulmonata</taxon>
        <taxon>Sacoglossa</taxon>
        <taxon>Placobranchoidea</taxon>
        <taxon>Plakobranchidae</taxon>
        <taxon>Elysia</taxon>
    </lineage>
</organism>
<protein>
    <submittedName>
        <fullName evidence="3">Transmembrane protein 26</fullName>
    </submittedName>
</protein>
<reference evidence="3 4" key="1">
    <citation type="journal article" date="2021" name="Elife">
        <title>Chloroplast acquisition without the gene transfer in kleptoplastic sea slugs, Plakobranchus ocellatus.</title>
        <authorList>
            <person name="Maeda T."/>
            <person name="Takahashi S."/>
            <person name="Yoshida T."/>
            <person name="Shimamura S."/>
            <person name="Takaki Y."/>
            <person name="Nagai Y."/>
            <person name="Toyoda A."/>
            <person name="Suzuki Y."/>
            <person name="Arimoto A."/>
            <person name="Ishii H."/>
            <person name="Satoh N."/>
            <person name="Nishiyama T."/>
            <person name="Hasebe M."/>
            <person name="Maruyama T."/>
            <person name="Minagawa J."/>
            <person name="Obokata J."/>
            <person name="Shigenobu S."/>
        </authorList>
    </citation>
    <scope>NUCLEOTIDE SEQUENCE [LARGE SCALE GENOMIC DNA]</scope>
</reference>
<accession>A0AAV4ECN9</accession>
<keyword evidence="4" id="KW-1185">Reference proteome</keyword>
<dbReference type="EMBL" id="BMAT01010691">
    <property type="protein sequence ID" value="GFR58762.1"/>
    <property type="molecule type" value="Genomic_DNA"/>
</dbReference>
<gene>
    <name evidence="3" type="ORF">ElyMa_005369000</name>
</gene>
<sequence>MSASPEKSRAVGHTEESDEMRDESLETGPVAANKRKKKSLKQYVTQTEVWSLMVSILMQDGPYLGVRLYAVIELGIINSTIFFFVLKNSIVILLLAYRLIVVGLLLSEDNDNDNTQMFKPPVNHTTQKPKLPTNGVVSTPEVRRRSGANN</sequence>
<dbReference type="PANTHER" id="PTHR22168">
    <property type="entry name" value="TMEM26 PROTEIN"/>
    <property type="match status" value="1"/>
</dbReference>
<proteinExistence type="predicted"/>
<feature type="compositionally biased region" description="Polar residues" evidence="1">
    <location>
        <begin position="113"/>
        <end position="128"/>
    </location>
</feature>
<dbReference type="InterPro" id="IPR019169">
    <property type="entry name" value="Transmembrane_26"/>
</dbReference>
<evidence type="ECO:0000256" key="2">
    <source>
        <dbReference type="SAM" id="Phobius"/>
    </source>
</evidence>
<evidence type="ECO:0000313" key="4">
    <source>
        <dbReference type="Proteomes" id="UP000762676"/>
    </source>
</evidence>
<keyword evidence="2" id="KW-1133">Transmembrane helix</keyword>
<keyword evidence="2" id="KW-0472">Membrane</keyword>
<dbReference type="PANTHER" id="PTHR22168:SF3">
    <property type="entry name" value="TRANSMEMBRANE PROTEIN 26"/>
    <property type="match status" value="1"/>
</dbReference>
<evidence type="ECO:0000313" key="3">
    <source>
        <dbReference type="EMBL" id="GFR58762.1"/>
    </source>
</evidence>
<comment type="caution">
    <text evidence="3">The sequence shown here is derived from an EMBL/GenBank/DDBJ whole genome shotgun (WGS) entry which is preliminary data.</text>
</comment>